<dbReference type="EC" id="3.2.1.26" evidence="3 8"/>
<sequence>MNNGKTEGIMEKTELTARLEQARQYERQHQTAAQERPAFHVTAPVGWINDPNGFSLFQGEYHLFYQYHPYSSLWGPMHWGHCKTKDFIRWTWLPCALAPDEAYDGQGCFSGSAVEQDGKHLLMYTGVREREKEDGTKEVFQTQCMAVGDGTDYVKLQENPVILADSLPEGSSAADFRDPKIWREDGRFYAVIGSLDGDGSGQIALFSSADGTGWSFESILDRNQGRYGKMWECPDFFTLDSRQVLIVSPQFMRAEGLEFHNGNNSIYFVGSYEKEKKCFLRKEARQIDYGLDFYAPQTLETADGRRIMIAWMKSWDNDLTPEGAGWSGMMTVPRELRLDGERLIQNPVRELETYRRNEVRHAVRLTREDGEKALDGISGRVLDMTVELKAGDYEVFQIALAADSDSRTLLVYDRKRATLTTDRTWSGLRKDQVCVRSAAVREREGKLKLRIVMDRFSAEVFVNDGETAMSTVIHTDQKAQGIFFSCDGTAEISVVKYDLEAEGLTF</sequence>
<gene>
    <name evidence="12" type="ORF">H9831_03665</name>
</gene>
<feature type="domain" description="Glycosyl hydrolase family 32 C-terminal" evidence="11">
    <location>
        <begin position="350"/>
        <end position="494"/>
    </location>
</feature>
<evidence type="ECO:0000256" key="7">
    <source>
        <dbReference type="ARBA" id="ARBA00033367"/>
    </source>
</evidence>
<reference evidence="12" key="1">
    <citation type="journal article" date="2021" name="PeerJ">
        <title>Extensive microbial diversity within the chicken gut microbiome revealed by metagenomics and culture.</title>
        <authorList>
            <person name="Gilroy R."/>
            <person name="Ravi A."/>
            <person name="Getino M."/>
            <person name="Pursley I."/>
            <person name="Horton D.L."/>
            <person name="Alikhan N.F."/>
            <person name="Baker D."/>
            <person name="Gharbi K."/>
            <person name="Hall N."/>
            <person name="Watson M."/>
            <person name="Adriaenssens E.M."/>
            <person name="Foster-Nyarko E."/>
            <person name="Jarju S."/>
            <person name="Secka A."/>
            <person name="Antonio M."/>
            <person name="Oren A."/>
            <person name="Chaudhuri R.R."/>
            <person name="La Ragione R."/>
            <person name="Hildebrand F."/>
            <person name="Pallen M.J."/>
        </authorList>
    </citation>
    <scope>NUCLEOTIDE SEQUENCE</scope>
    <source>
        <strain evidence="12">ChiSxjej3B15-24422</strain>
    </source>
</reference>
<evidence type="ECO:0000256" key="6">
    <source>
        <dbReference type="ARBA" id="ARBA00023295"/>
    </source>
</evidence>
<evidence type="ECO:0000256" key="4">
    <source>
        <dbReference type="ARBA" id="ARBA00019623"/>
    </source>
</evidence>
<evidence type="ECO:0000256" key="8">
    <source>
        <dbReference type="RuleBase" id="RU362110"/>
    </source>
</evidence>
<comment type="caution">
    <text evidence="12">The sequence shown here is derived from an EMBL/GenBank/DDBJ whole genome shotgun (WGS) entry which is preliminary data.</text>
</comment>
<keyword evidence="6 8" id="KW-0326">Glycosidase</keyword>
<dbReference type="GO" id="GO:0004564">
    <property type="term" value="F:beta-fructofuranosidase activity"/>
    <property type="evidence" value="ECO:0007669"/>
    <property type="project" value="UniProtKB-EC"/>
</dbReference>
<comment type="subcellular location">
    <subcellularLocation>
        <location evidence="9">Cytoplasm</location>
    </subcellularLocation>
</comment>
<dbReference type="SMART" id="SM00640">
    <property type="entry name" value="Glyco_32"/>
    <property type="match status" value="1"/>
</dbReference>
<dbReference type="InterPro" id="IPR001362">
    <property type="entry name" value="Glyco_hydro_32"/>
</dbReference>
<evidence type="ECO:0000259" key="10">
    <source>
        <dbReference type="Pfam" id="PF00251"/>
    </source>
</evidence>
<dbReference type="InterPro" id="IPR013320">
    <property type="entry name" value="ConA-like_dom_sf"/>
</dbReference>
<dbReference type="Gene3D" id="2.115.10.20">
    <property type="entry name" value="Glycosyl hydrolase domain, family 43"/>
    <property type="match status" value="1"/>
</dbReference>
<dbReference type="InterPro" id="IPR023296">
    <property type="entry name" value="Glyco_hydro_beta-prop_sf"/>
</dbReference>
<dbReference type="NCBIfam" id="TIGR01322">
    <property type="entry name" value="scrB_fam"/>
    <property type="match status" value="1"/>
</dbReference>
<comment type="similarity">
    <text evidence="2 8">Belongs to the glycosyl hydrolase 32 family.</text>
</comment>
<dbReference type="InterPro" id="IPR006232">
    <property type="entry name" value="Suc6P_hydrolase"/>
</dbReference>
<evidence type="ECO:0000313" key="12">
    <source>
        <dbReference type="EMBL" id="HIY59768.1"/>
    </source>
</evidence>
<keyword evidence="9" id="KW-0119">Carbohydrate metabolism</keyword>
<accession>A0A9D2C5V8</accession>
<dbReference type="Pfam" id="PF08244">
    <property type="entry name" value="Glyco_hydro_32C"/>
    <property type="match status" value="1"/>
</dbReference>
<evidence type="ECO:0000313" key="13">
    <source>
        <dbReference type="Proteomes" id="UP000824007"/>
    </source>
</evidence>
<keyword evidence="5 8" id="KW-0378">Hydrolase</keyword>
<dbReference type="SUPFAM" id="SSF75005">
    <property type="entry name" value="Arabinanase/levansucrase/invertase"/>
    <property type="match status" value="1"/>
</dbReference>
<keyword evidence="9" id="KW-0963">Cytoplasm</keyword>
<dbReference type="Proteomes" id="UP000824007">
    <property type="component" value="Unassembled WGS sequence"/>
</dbReference>
<evidence type="ECO:0000256" key="9">
    <source>
        <dbReference type="RuleBase" id="RU365015"/>
    </source>
</evidence>
<proteinExistence type="inferred from homology"/>
<name>A0A9D2C5V8_9FIRM</name>
<dbReference type="CDD" id="cd08996">
    <property type="entry name" value="GH32_FFase"/>
    <property type="match status" value="1"/>
</dbReference>
<comment type="function">
    <text evidence="9">Enables the bacterium to metabolize sucrose as a sole carbon source.</text>
</comment>
<comment type="pathway">
    <text evidence="1 9">Glycan biosynthesis; sucrose metabolism.</text>
</comment>
<evidence type="ECO:0000256" key="5">
    <source>
        <dbReference type="ARBA" id="ARBA00022801"/>
    </source>
</evidence>
<dbReference type="GO" id="GO:0005737">
    <property type="term" value="C:cytoplasm"/>
    <property type="evidence" value="ECO:0007669"/>
    <property type="project" value="UniProtKB-SubCell"/>
</dbReference>
<dbReference type="InterPro" id="IPR013148">
    <property type="entry name" value="Glyco_hydro_32_N"/>
</dbReference>
<evidence type="ECO:0000256" key="2">
    <source>
        <dbReference type="ARBA" id="ARBA00009902"/>
    </source>
</evidence>
<evidence type="ECO:0000256" key="3">
    <source>
        <dbReference type="ARBA" id="ARBA00012758"/>
    </source>
</evidence>
<comment type="catalytic activity">
    <reaction evidence="8">
        <text>Hydrolysis of terminal non-reducing beta-D-fructofuranoside residues in beta-D-fructofuranosides.</text>
        <dbReference type="EC" id="3.2.1.26"/>
    </reaction>
</comment>
<dbReference type="InterPro" id="IPR051214">
    <property type="entry name" value="GH32_Enzymes"/>
</dbReference>
<organism evidence="12 13">
    <name type="scientific">Candidatus Eisenbergiella pullistercoris</name>
    <dbReference type="NCBI Taxonomy" id="2838555"/>
    <lineage>
        <taxon>Bacteria</taxon>
        <taxon>Bacillati</taxon>
        <taxon>Bacillota</taxon>
        <taxon>Clostridia</taxon>
        <taxon>Lachnospirales</taxon>
        <taxon>Lachnospiraceae</taxon>
        <taxon>Eisenbergiella</taxon>
    </lineage>
</organism>
<dbReference type="GO" id="GO:0005975">
    <property type="term" value="P:carbohydrate metabolic process"/>
    <property type="evidence" value="ECO:0007669"/>
    <property type="project" value="InterPro"/>
</dbReference>
<protein>
    <recommendedName>
        <fullName evidence="4 8">Sucrose-6-phosphate hydrolase</fullName>
        <ecNumber evidence="3 8">3.2.1.26</ecNumber>
    </recommendedName>
    <alternativeName>
        <fullName evidence="7 9">Invertase</fullName>
    </alternativeName>
</protein>
<evidence type="ECO:0000259" key="11">
    <source>
        <dbReference type="Pfam" id="PF08244"/>
    </source>
</evidence>
<dbReference type="PANTHER" id="PTHR43101:SF1">
    <property type="entry name" value="BETA-FRUCTOSIDASE"/>
    <property type="match status" value="1"/>
</dbReference>
<dbReference type="AlphaFoldDB" id="A0A9D2C5V8"/>
<evidence type="ECO:0000256" key="1">
    <source>
        <dbReference type="ARBA" id="ARBA00004914"/>
    </source>
</evidence>
<dbReference type="EMBL" id="DXDD01000046">
    <property type="protein sequence ID" value="HIY59768.1"/>
    <property type="molecule type" value="Genomic_DNA"/>
</dbReference>
<dbReference type="Pfam" id="PF00251">
    <property type="entry name" value="Glyco_hydro_32N"/>
    <property type="match status" value="1"/>
</dbReference>
<dbReference type="Gene3D" id="2.60.120.560">
    <property type="entry name" value="Exo-inulinase, domain 1"/>
    <property type="match status" value="1"/>
</dbReference>
<dbReference type="PANTHER" id="PTHR43101">
    <property type="entry name" value="BETA-FRUCTOSIDASE"/>
    <property type="match status" value="1"/>
</dbReference>
<reference evidence="12" key="2">
    <citation type="submission" date="2021-04" db="EMBL/GenBank/DDBJ databases">
        <authorList>
            <person name="Gilroy R."/>
        </authorList>
    </citation>
    <scope>NUCLEOTIDE SEQUENCE</scope>
    <source>
        <strain evidence="12">ChiSxjej3B15-24422</strain>
    </source>
</reference>
<feature type="domain" description="Glycosyl hydrolase family 32 N-terminal" evidence="10">
    <location>
        <begin position="40"/>
        <end position="347"/>
    </location>
</feature>
<dbReference type="SUPFAM" id="SSF49899">
    <property type="entry name" value="Concanavalin A-like lectins/glucanases"/>
    <property type="match status" value="1"/>
</dbReference>
<dbReference type="InterPro" id="IPR013189">
    <property type="entry name" value="Glyco_hydro_32_C"/>
</dbReference>